<reference evidence="5" key="1">
    <citation type="submission" date="2017-09" db="EMBL/GenBank/DDBJ databases">
        <title>Polyketide synthases of a Diaporthe helianthi virulent isolate.</title>
        <authorList>
            <person name="Baroncelli R."/>
        </authorList>
    </citation>
    <scope>NUCLEOTIDE SEQUENCE [LARGE SCALE GENOMIC DNA]</scope>
    <source>
        <strain evidence="5">7/96</strain>
    </source>
</reference>
<dbReference type="PANTHER" id="PTHR13292:SF0">
    <property type="entry name" value="AUTOPHAGY-RELATED PROTEIN 101"/>
    <property type="match status" value="1"/>
</dbReference>
<accession>A0A2P5IGG3</accession>
<evidence type="ECO:0000256" key="3">
    <source>
        <dbReference type="ARBA" id="ARBA00023006"/>
    </source>
</evidence>
<dbReference type="GO" id="GO:0000045">
    <property type="term" value="P:autophagosome assembly"/>
    <property type="evidence" value="ECO:0007669"/>
    <property type="project" value="TreeGrafter"/>
</dbReference>
<sequence>MEKAGEPKIPQEFILDAFADPTSVRDVVRAPLTSRLSAGLHNKSKRLTAQNTKPGILHTIFFHRYFPTITPQTHEVLDLTLPYVAEPELETLIAQRTATLLRELDAERTQQRSSSPSLQQQARAVVGGFLGSPSSPGPGPRGVGGGGSSAANGGGGRGQVSVQFMEKTRRRKMWYKGEEEVCWESWTIRVTVAEPRTENERAKVRKAMETTLLTTVMKIITSVNSFKDHIPPITTTETNPFPYNITVNQKEAVGGAAVAATGGGGWGGRFGGLY</sequence>
<dbReference type="GO" id="GO:1990316">
    <property type="term" value="C:Atg1/ULK1 kinase complex"/>
    <property type="evidence" value="ECO:0007669"/>
    <property type="project" value="TreeGrafter"/>
</dbReference>
<proteinExistence type="inferred from homology"/>
<dbReference type="PANTHER" id="PTHR13292">
    <property type="entry name" value="AUTOPHAGY-RELATED PROTEIN 101"/>
    <property type="match status" value="1"/>
</dbReference>
<comment type="similarity">
    <text evidence="1">Belongs to the ATG101 family.</text>
</comment>
<evidence type="ECO:0000256" key="2">
    <source>
        <dbReference type="ARBA" id="ARBA00018874"/>
    </source>
</evidence>
<evidence type="ECO:0000313" key="6">
    <source>
        <dbReference type="Proteomes" id="UP000094444"/>
    </source>
</evidence>
<evidence type="ECO:0000256" key="1">
    <source>
        <dbReference type="ARBA" id="ARBA00007130"/>
    </source>
</evidence>
<dbReference type="Pfam" id="PF07855">
    <property type="entry name" value="ATG101"/>
    <property type="match status" value="1"/>
</dbReference>
<gene>
    <name evidence="5" type="ORF">DHEL01_v200078</name>
</gene>
<comment type="caution">
    <text evidence="5">The sequence shown here is derived from an EMBL/GenBank/DDBJ whole genome shotgun (WGS) entry which is preliminary data.</text>
</comment>
<dbReference type="GO" id="GO:0019901">
    <property type="term" value="F:protein kinase binding"/>
    <property type="evidence" value="ECO:0007669"/>
    <property type="project" value="TreeGrafter"/>
</dbReference>
<protein>
    <recommendedName>
        <fullName evidence="2">Autophagy-related protein 101</fullName>
    </recommendedName>
</protein>
<feature type="compositionally biased region" description="Gly residues" evidence="4">
    <location>
        <begin position="140"/>
        <end position="158"/>
    </location>
</feature>
<dbReference type="InParanoid" id="A0A2P5IGG3"/>
<dbReference type="EMBL" id="MAVT02000002">
    <property type="protein sequence ID" value="POS81561.1"/>
    <property type="molecule type" value="Genomic_DNA"/>
</dbReference>
<dbReference type="OrthoDB" id="10259639at2759"/>
<keyword evidence="6" id="KW-1185">Reference proteome</keyword>
<dbReference type="GO" id="GO:0000407">
    <property type="term" value="C:phagophore assembly site"/>
    <property type="evidence" value="ECO:0007669"/>
    <property type="project" value="TreeGrafter"/>
</dbReference>
<evidence type="ECO:0000256" key="4">
    <source>
        <dbReference type="SAM" id="MobiDB-lite"/>
    </source>
</evidence>
<feature type="region of interest" description="Disordered" evidence="4">
    <location>
        <begin position="127"/>
        <end position="161"/>
    </location>
</feature>
<name>A0A2P5IGG3_DIAHE</name>
<dbReference type="Proteomes" id="UP000094444">
    <property type="component" value="Unassembled WGS sequence"/>
</dbReference>
<evidence type="ECO:0000313" key="5">
    <source>
        <dbReference type="EMBL" id="POS81561.1"/>
    </source>
</evidence>
<keyword evidence="3" id="KW-0072">Autophagy</keyword>
<dbReference type="InterPro" id="IPR012445">
    <property type="entry name" value="ATG101"/>
</dbReference>
<dbReference type="STRING" id="158607.A0A2P5IGG3"/>
<dbReference type="AlphaFoldDB" id="A0A2P5IGG3"/>
<organism evidence="5 6">
    <name type="scientific">Diaporthe helianthi</name>
    <dbReference type="NCBI Taxonomy" id="158607"/>
    <lineage>
        <taxon>Eukaryota</taxon>
        <taxon>Fungi</taxon>
        <taxon>Dikarya</taxon>
        <taxon>Ascomycota</taxon>
        <taxon>Pezizomycotina</taxon>
        <taxon>Sordariomycetes</taxon>
        <taxon>Sordariomycetidae</taxon>
        <taxon>Diaporthales</taxon>
        <taxon>Diaporthaceae</taxon>
        <taxon>Diaporthe</taxon>
    </lineage>
</organism>